<evidence type="ECO:0000259" key="1">
    <source>
        <dbReference type="Pfam" id="PF05713"/>
    </source>
</evidence>
<comment type="caution">
    <text evidence="2">The sequence shown here is derived from an EMBL/GenBank/DDBJ whole genome shotgun (WGS) entry which is preliminary data.</text>
</comment>
<dbReference type="Pfam" id="PF05713">
    <property type="entry name" value="MobC"/>
    <property type="match status" value="1"/>
</dbReference>
<evidence type="ECO:0000313" key="2">
    <source>
        <dbReference type="EMBL" id="OTP75625.1"/>
    </source>
</evidence>
<proteinExistence type="predicted"/>
<dbReference type="EMBL" id="NBTZ01000049">
    <property type="protein sequence ID" value="OTP75625.1"/>
    <property type="molecule type" value="Genomic_DNA"/>
</dbReference>
<name>A0A242MW65_CABSO</name>
<evidence type="ECO:0000313" key="3">
    <source>
        <dbReference type="Proteomes" id="UP000195221"/>
    </source>
</evidence>
<dbReference type="Proteomes" id="UP000195221">
    <property type="component" value="Unassembled WGS sequence"/>
</dbReference>
<reference evidence="2 3" key="1">
    <citation type="submission" date="2017-03" db="EMBL/GenBank/DDBJ databases">
        <title>Genome analysis of strain PAMC 26577.</title>
        <authorList>
            <person name="Oh H.-M."/>
            <person name="Yang J.-A."/>
        </authorList>
    </citation>
    <scope>NUCLEOTIDE SEQUENCE [LARGE SCALE GENOMIC DNA]</scope>
    <source>
        <strain evidence="2 3">PAMC 26577</strain>
    </source>
</reference>
<dbReference type="InterPro" id="IPR008687">
    <property type="entry name" value="MobC"/>
</dbReference>
<feature type="domain" description="Bacterial mobilisation" evidence="1">
    <location>
        <begin position="2"/>
        <end position="21"/>
    </location>
</feature>
<gene>
    <name evidence="2" type="ORF">PAMC26577_13130</name>
</gene>
<protein>
    <recommendedName>
        <fullName evidence="1">Bacterial mobilisation domain-containing protein</fullName>
    </recommendedName>
</protein>
<dbReference type="AlphaFoldDB" id="A0A242MW65"/>
<organism evidence="2 3">
    <name type="scientific">Caballeronia sordidicola</name>
    <name type="common">Burkholderia sordidicola</name>
    <dbReference type="NCBI Taxonomy" id="196367"/>
    <lineage>
        <taxon>Bacteria</taxon>
        <taxon>Pseudomonadati</taxon>
        <taxon>Pseudomonadota</taxon>
        <taxon>Betaproteobacteria</taxon>
        <taxon>Burkholderiales</taxon>
        <taxon>Burkholderiaceae</taxon>
        <taxon>Caballeronia</taxon>
    </lineage>
</organism>
<sequence>MNKAGNNLNQIAHVLNAARLDQSASETTYLAALDTLESIELLLRAHLKNVD</sequence>
<accession>A0A242MW65</accession>